<dbReference type="PROSITE" id="PS50994">
    <property type="entry name" value="INTEGRASE"/>
    <property type="match status" value="1"/>
</dbReference>
<dbReference type="InterPro" id="IPR043502">
    <property type="entry name" value="DNA/RNA_pol_sf"/>
</dbReference>
<dbReference type="CDD" id="cd09272">
    <property type="entry name" value="RNase_HI_RT_Ty1"/>
    <property type="match status" value="1"/>
</dbReference>
<name>A0A9Q3I8R2_9BASI</name>
<evidence type="ECO:0000313" key="3">
    <source>
        <dbReference type="EMBL" id="MBW0532313.1"/>
    </source>
</evidence>
<protein>
    <recommendedName>
        <fullName evidence="2">Integrase catalytic domain-containing protein</fullName>
    </recommendedName>
</protein>
<keyword evidence="1" id="KW-0694">RNA-binding</keyword>
<comment type="caution">
    <text evidence="3">The sequence shown here is derived from an EMBL/GenBank/DDBJ whole genome shotgun (WGS) entry which is preliminary data.</text>
</comment>
<dbReference type="GO" id="GO:0015074">
    <property type="term" value="P:DNA integration"/>
    <property type="evidence" value="ECO:0007669"/>
    <property type="project" value="InterPro"/>
</dbReference>
<dbReference type="OrthoDB" id="3344688at2759"/>
<feature type="domain" description="Integrase catalytic" evidence="2">
    <location>
        <begin position="1"/>
        <end position="124"/>
    </location>
</feature>
<dbReference type="InterPro" id="IPR036397">
    <property type="entry name" value="RNaseH_sf"/>
</dbReference>
<organism evidence="3 4">
    <name type="scientific">Austropuccinia psidii MF-1</name>
    <dbReference type="NCBI Taxonomy" id="1389203"/>
    <lineage>
        <taxon>Eukaryota</taxon>
        <taxon>Fungi</taxon>
        <taxon>Dikarya</taxon>
        <taxon>Basidiomycota</taxon>
        <taxon>Pucciniomycotina</taxon>
        <taxon>Pucciniomycetes</taxon>
        <taxon>Pucciniales</taxon>
        <taxon>Sphaerophragmiaceae</taxon>
        <taxon>Austropuccinia</taxon>
    </lineage>
</organism>
<proteinExistence type="predicted"/>
<evidence type="ECO:0000259" key="2">
    <source>
        <dbReference type="PROSITE" id="PS50994"/>
    </source>
</evidence>
<sequence length="822" mass="94967">MHSKDQSENMIMSYFTEIKNKANITPAFFHSDQGGEFSSVRLKDYLLKAGITIEQGAPYSPQTNGVAERFNKTLLSKIRCLLCQSRIPITYWDEAARHASLLLNHTPHRFLNLDTPFNKLKEHNVWIEPELNYLKLIPFGYKVHVLNVTNISKVAEKTRTLRAMTNEHYSDAMRFLDIDSGKIVISRDFKLPPTFRSSTAHKRTETLPSEVISSRHPCVNLPLPELPDSSIQDSDNIMITPSRSDLESTARTQMKGWDYVPHYETAPKNISSNIDQQNIIEDSRRTTRRSNQALLADTVPYSKAIGDTQEKEQWHDAMKAEFNSLMQHNTGHLVPYPTDGSKVIGGMWRLSKKRNEFGEVYRYKARWVVLGNHQVHMLHYFDTWSSVGRNETFKILLSMAVNFRFIAYQFDVETAFLHGNMDAVVYVKQVKGFETPGKENWVWLLNRSLYGTKQAPRMWKEKLTKSLNQLHMFSAQFDESLFINKEKTLFLHLHVDDGFVISRQETEIKSFLKQLGEVYTLKIKRYPTQHLGYKIDWLSNGNLFLSQEPFARKILQQFDMTDCRPVKTPCNGNFTEVINEESESSDKTSYQRAIGYLNYLSQHTRPDLVYTINQLARFSTKPNLNHWNAVKHVFRYIKGTVDWGIHYQARPDDSKPAIEGWADSDYANCSIDRKSISGNIVTVFGNPISWMSKRQTIVAQSTTEAEFVSMNICSKQLRWVSMLMVNDMNIRMKKPVIYNDNSGSITISKQAMLNQQTKHIEVRYQYLRQLVTENVLEVCQVSTNDMLADILTKPMSIAKLSELLPRMHLVNQEGVLKSEKMK</sequence>
<dbReference type="GO" id="GO:0005634">
    <property type="term" value="C:nucleus"/>
    <property type="evidence" value="ECO:0007669"/>
    <property type="project" value="UniProtKB-ARBA"/>
</dbReference>
<dbReference type="SUPFAM" id="SSF53098">
    <property type="entry name" value="Ribonuclease H-like"/>
    <property type="match status" value="1"/>
</dbReference>
<dbReference type="InterPro" id="IPR001584">
    <property type="entry name" value="Integrase_cat-core"/>
</dbReference>
<dbReference type="Proteomes" id="UP000765509">
    <property type="component" value="Unassembled WGS sequence"/>
</dbReference>
<dbReference type="Pfam" id="PF07727">
    <property type="entry name" value="RVT_2"/>
    <property type="match status" value="1"/>
</dbReference>
<dbReference type="AlphaFoldDB" id="A0A9Q3I8R2"/>
<dbReference type="SUPFAM" id="SSF56672">
    <property type="entry name" value="DNA/RNA polymerases"/>
    <property type="match status" value="1"/>
</dbReference>
<dbReference type="GO" id="GO:0003723">
    <property type="term" value="F:RNA binding"/>
    <property type="evidence" value="ECO:0007669"/>
    <property type="project" value="UniProtKB-KW"/>
</dbReference>
<gene>
    <name evidence="3" type="ORF">O181_072028</name>
</gene>
<evidence type="ECO:0000256" key="1">
    <source>
        <dbReference type="ARBA" id="ARBA00022884"/>
    </source>
</evidence>
<accession>A0A9Q3I8R2</accession>
<dbReference type="InterPro" id="IPR012337">
    <property type="entry name" value="RNaseH-like_sf"/>
</dbReference>
<dbReference type="Gene3D" id="3.30.420.10">
    <property type="entry name" value="Ribonuclease H-like superfamily/Ribonuclease H"/>
    <property type="match status" value="1"/>
</dbReference>
<reference evidence="3" key="1">
    <citation type="submission" date="2021-03" db="EMBL/GenBank/DDBJ databases">
        <title>Draft genome sequence of rust myrtle Austropuccinia psidii MF-1, a brazilian biotype.</title>
        <authorList>
            <person name="Quecine M.C."/>
            <person name="Pachon D.M.R."/>
            <person name="Bonatelli M.L."/>
            <person name="Correr F.H."/>
            <person name="Franceschini L.M."/>
            <person name="Leite T.F."/>
            <person name="Margarido G.R.A."/>
            <person name="Almeida C.A."/>
            <person name="Ferrarezi J.A."/>
            <person name="Labate C.A."/>
        </authorList>
    </citation>
    <scope>NUCLEOTIDE SEQUENCE</scope>
    <source>
        <strain evidence="3">MF-1</strain>
    </source>
</reference>
<keyword evidence="4" id="KW-1185">Reference proteome</keyword>
<evidence type="ECO:0000313" key="4">
    <source>
        <dbReference type="Proteomes" id="UP000765509"/>
    </source>
</evidence>
<dbReference type="InterPro" id="IPR013103">
    <property type="entry name" value="RVT_2"/>
</dbReference>
<dbReference type="EMBL" id="AVOT02037611">
    <property type="protein sequence ID" value="MBW0532313.1"/>
    <property type="molecule type" value="Genomic_DNA"/>
</dbReference>
<dbReference type="PANTHER" id="PTHR11439">
    <property type="entry name" value="GAG-POL-RELATED RETROTRANSPOSON"/>
    <property type="match status" value="1"/>
</dbReference>